<dbReference type="SUPFAM" id="SSF56176">
    <property type="entry name" value="FAD-binding/transporter-associated domain-like"/>
    <property type="match status" value="1"/>
</dbReference>
<dbReference type="Gene3D" id="3.30.465.10">
    <property type="match status" value="1"/>
</dbReference>
<dbReference type="InterPro" id="IPR036318">
    <property type="entry name" value="FAD-bd_PCMH-like_sf"/>
</dbReference>
<evidence type="ECO:0000256" key="2">
    <source>
        <dbReference type="ARBA" id="ARBA00005466"/>
    </source>
</evidence>
<keyword evidence="5" id="KW-0274">FAD</keyword>
<evidence type="ECO:0000256" key="3">
    <source>
        <dbReference type="ARBA" id="ARBA00022630"/>
    </source>
</evidence>
<keyword evidence="4 8" id="KW-0732">Signal</keyword>
<evidence type="ECO:0000256" key="6">
    <source>
        <dbReference type="ARBA" id="ARBA00023157"/>
    </source>
</evidence>
<sequence length="525" mass="59303">MKVPLLAILCVFSLSISRAASDNPFLNNFLQCLPQKSEPTYPIFDAIYTTENSSFQSVLLGYIRNRRYSTPTTPKPLAIVAVKHESHVIATVICAKQHGLQIRIRSGGHDYEGLSYVSHVPFVILDMFNMRSIEINVTDESAWVQAGATTGELYYEIANKSKVHGFPAGACLSLGTGGHFSGGGYGYMMRKYGLSVDNIEDAKVVDVDGIILDRKSMGEDSFWAIRGGGGASFGVILSWKIKLVAVPAKVTVFNVKRTLEQGATDIIYKWQFVAPKLPQDIFIRAMPQVKNNTEGNKTVEVSFIGHFLGQSGKLLSLMNESFPELDLQQKDCFEMSWVESTVFWADYPVGTPLKVLLDRPKEPTMFFKVKSDYVKEPISKQGIESIWQILLGIEKVWMQWNPYGGRMSEISESETPFPHRAGNIFAIQYWLFWVEQGADTTNKYIDLSRKLYEGMTPFVSKSPREAFQNYRDLDIGANLDNHTRFETAKVYGSKYFKGNFNKLVRVKTVMDRQNFFRHEQSIPPL</sequence>
<feature type="domain" description="FAD-binding PCMH-type" evidence="9">
    <location>
        <begin position="72"/>
        <end position="246"/>
    </location>
</feature>
<name>A0A4Y1RAX7_PRUDU</name>
<proteinExistence type="inferred from homology"/>
<protein>
    <submittedName>
        <fullName evidence="10">FAD-binding Berberine family protein</fullName>
    </submittedName>
</protein>
<dbReference type="PROSITE" id="PS51387">
    <property type="entry name" value="FAD_PCMH"/>
    <property type="match status" value="1"/>
</dbReference>
<dbReference type="Pfam" id="PF01565">
    <property type="entry name" value="FAD_binding_4"/>
    <property type="match status" value="1"/>
</dbReference>
<accession>A0A4Y1RAX7</accession>
<evidence type="ECO:0000256" key="5">
    <source>
        <dbReference type="ARBA" id="ARBA00022827"/>
    </source>
</evidence>
<keyword evidence="7" id="KW-0325">Glycoprotein</keyword>
<dbReference type="InterPro" id="IPR016167">
    <property type="entry name" value="FAD-bd_PCMH_sub1"/>
</dbReference>
<comment type="similarity">
    <text evidence="2">Belongs to the oxygen-dependent FAD-linked oxidoreductase family.</text>
</comment>
<dbReference type="Gene3D" id="3.30.43.10">
    <property type="entry name" value="Uridine Diphospho-n-acetylenolpyruvylglucosamine Reductase, domain 2"/>
    <property type="match status" value="1"/>
</dbReference>
<reference evidence="10" key="1">
    <citation type="journal article" date="2019" name="Science">
        <title>Mutation of a bHLH transcription factor allowed almond domestication.</title>
        <authorList>
            <person name="Sanchez-Perez R."/>
            <person name="Pavan S."/>
            <person name="Mazzeo R."/>
            <person name="Moldovan C."/>
            <person name="Aiese Cigliano R."/>
            <person name="Del Cueto J."/>
            <person name="Ricciardi F."/>
            <person name="Lotti C."/>
            <person name="Ricciardi L."/>
            <person name="Dicenta F."/>
            <person name="Lopez-Marques R.L."/>
            <person name="Lindberg Moller B."/>
        </authorList>
    </citation>
    <scope>NUCLEOTIDE SEQUENCE</scope>
</reference>
<evidence type="ECO:0000256" key="4">
    <source>
        <dbReference type="ARBA" id="ARBA00022729"/>
    </source>
</evidence>
<dbReference type="FunFam" id="3.30.43.10:FF:000004">
    <property type="entry name" value="Berberine bridge enzyme-like 15"/>
    <property type="match status" value="1"/>
</dbReference>
<feature type="signal peptide" evidence="8">
    <location>
        <begin position="1"/>
        <end position="21"/>
    </location>
</feature>
<evidence type="ECO:0000256" key="8">
    <source>
        <dbReference type="SAM" id="SignalP"/>
    </source>
</evidence>
<evidence type="ECO:0000259" key="9">
    <source>
        <dbReference type="PROSITE" id="PS51387"/>
    </source>
</evidence>
<dbReference type="GO" id="GO:0016491">
    <property type="term" value="F:oxidoreductase activity"/>
    <property type="evidence" value="ECO:0007669"/>
    <property type="project" value="InterPro"/>
</dbReference>
<dbReference type="EMBL" id="AP019300">
    <property type="protein sequence ID" value="BBH01175.1"/>
    <property type="molecule type" value="Genomic_DNA"/>
</dbReference>
<dbReference type="InterPro" id="IPR012951">
    <property type="entry name" value="BBE"/>
</dbReference>
<dbReference type="Pfam" id="PF08031">
    <property type="entry name" value="BBE"/>
    <property type="match status" value="1"/>
</dbReference>
<dbReference type="InterPro" id="IPR016166">
    <property type="entry name" value="FAD-bd_PCMH"/>
</dbReference>
<evidence type="ECO:0000256" key="1">
    <source>
        <dbReference type="ARBA" id="ARBA00001974"/>
    </source>
</evidence>
<dbReference type="Gene3D" id="3.40.462.20">
    <property type="match status" value="1"/>
</dbReference>
<comment type="cofactor">
    <cofactor evidence="1">
        <name>FAD</name>
        <dbReference type="ChEBI" id="CHEBI:57692"/>
    </cofactor>
</comment>
<dbReference type="GO" id="GO:1901696">
    <property type="term" value="P:cannabinoid biosynthetic process"/>
    <property type="evidence" value="ECO:0007669"/>
    <property type="project" value="UniProtKB-ARBA"/>
</dbReference>
<dbReference type="GO" id="GO:0071949">
    <property type="term" value="F:FAD binding"/>
    <property type="evidence" value="ECO:0007669"/>
    <property type="project" value="InterPro"/>
</dbReference>
<feature type="chain" id="PRO_5021411410" evidence="8">
    <location>
        <begin position="22"/>
        <end position="525"/>
    </location>
</feature>
<keyword evidence="6" id="KW-1015">Disulfide bond</keyword>
<dbReference type="InterPro" id="IPR016169">
    <property type="entry name" value="FAD-bd_PCMH_sub2"/>
</dbReference>
<dbReference type="InterPro" id="IPR006094">
    <property type="entry name" value="Oxid_FAD_bind_N"/>
</dbReference>
<evidence type="ECO:0000256" key="7">
    <source>
        <dbReference type="ARBA" id="ARBA00023180"/>
    </source>
</evidence>
<gene>
    <name evidence="10" type="ORF">Prudu_011359</name>
</gene>
<keyword evidence="3" id="KW-0285">Flavoprotein</keyword>
<dbReference type="PANTHER" id="PTHR32448">
    <property type="entry name" value="OS08G0158400 PROTEIN"/>
    <property type="match status" value="1"/>
</dbReference>
<dbReference type="AlphaFoldDB" id="A0A4Y1RAX7"/>
<organism evidence="10">
    <name type="scientific">Prunus dulcis</name>
    <name type="common">Almond</name>
    <name type="synonym">Amygdalus dulcis</name>
    <dbReference type="NCBI Taxonomy" id="3755"/>
    <lineage>
        <taxon>Eukaryota</taxon>
        <taxon>Viridiplantae</taxon>
        <taxon>Streptophyta</taxon>
        <taxon>Embryophyta</taxon>
        <taxon>Tracheophyta</taxon>
        <taxon>Spermatophyta</taxon>
        <taxon>Magnoliopsida</taxon>
        <taxon>eudicotyledons</taxon>
        <taxon>Gunneridae</taxon>
        <taxon>Pentapetalae</taxon>
        <taxon>rosids</taxon>
        <taxon>fabids</taxon>
        <taxon>Rosales</taxon>
        <taxon>Rosaceae</taxon>
        <taxon>Amygdaloideae</taxon>
        <taxon>Amygdaleae</taxon>
        <taxon>Prunus</taxon>
    </lineage>
</organism>
<evidence type="ECO:0000313" key="10">
    <source>
        <dbReference type="EMBL" id="BBH01175.1"/>
    </source>
</evidence>